<feature type="transmembrane region" description="Helical" evidence="1">
    <location>
        <begin position="144"/>
        <end position="167"/>
    </location>
</feature>
<comment type="caution">
    <text evidence="2">The sequence shown here is derived from an EMBL/GenBank/DDBJ whole genome shotgun (WGS) entry which is preliminary data.</text>
</comment>
<evidence type="ECO:0000256" key="1">
    <source>
        <dbReference type="SAM" id="Phobius"/>
    </source>
</evidence>
<keyword evidence="3" id="KW-1185">Reference proteome</keyword>
<dbReference type="SUPFAM" id="SSF81343">
    <property type="entry name" value="Fumarate reductase respiratory complex transmembrane subunits"/>
    <property type="match status" value="1"/>
</dbReference>
<reference evidence="2 3" key="1">
    <citation type="submission" date="2018-11" db="EMBL/GenBank/DDBJ databases">
        <title>Flavobacterium sp. nov., YIM 102701-2 draft genome.</title>
        <authorList>
            <person name="Li G."/>
            <person name="Jiang Y."/>
        </authorList>
    </citation>
    <scope>NUCLEOTIDE SEQUENCE [LARGE SCALE GENOMIC DNA]</scope>
    <source>
        <strain evidence="2 3">YIM 102701-2</strain>
    </source>
</reference>
<feature type="transmembrane region" description="Helical" evidence="1">
    <location>
        <begin position="188"/>
        <end position="213"/>
    </location>
</feature>
<keyword evidence="1" id="KW-0472">Membrane</keyword>
<evidence type="ECO:0000313" key="2">
    <source>
        <dbReference type="EMBL" id="RRJ87148.1"/>
    </source>
</evidence>
<proteinExistence type="predicted"/>
<dbReference type="NCBIfam" id="TIGR02046">
    <property type="entry name" value="sdhC_b558_fam"/>
    <property type="match status" value="1"/>
</dbReference>
<dbReference type="CDD" id="cd03498">
    <property type="entry name" value="SQR_TypeB_2_TM"/>
    <property type="match status" value="1"/>
</dbReference>
<dbReference type="InterPro" id="IPR034804">
    <property type="entry name" value="SQR/QFR_C/D"/>
</dbReference>
<protein>
    <submittedName>
        <fullName evidence="2">Succinate dehydrogenase cytochrome b subunit</fullName>
    </submittedName>
</protein>
<keyword evidence="1" id="KW-1133">Transmembrane helix</keyword>
<dbReference type="EMBL" id="RQVQ01000059">
    <property type="protein sequence ID" value="RRJ87148.1"/>
    <property type="molecule type" value="Genomic_DNA"/>
</dbReference>
<feature type="transmembrane region" description="Helical" evidence="1">
    <location>
        <begin position="103"/>
        <end position="124"/>
    </location>
</feature>
<evidence type="ECO:0000313" key="3">
    <source>
        <dbReference type="Proteomes" id="UP000275719"/>
    </source>
</evidence>
<organism evidence="2 3">
    <name type="scientific">Paenimyroides tangerinum</name>
    <dbReference type="NCBI Taxonomy" id="2488728"/>
    <lineage>
        <taxon>Bacteria</taxon>
        <taxon>Pseudomonadati</taxon>
        <taxon>Bacteroidota</taxon>
        <taxon>Flavobacteriia</taxon>
        <taxon>Flavobacteriales</taxon>
        <taxon>Flavobacteriaceae</taxon>
        <taxon>Paenimyroides</taxon>
    </lineage>
</organism>
<sequence>MTVTRKLLMSLTGLFLCFFLLIHFLGNTQLFLPPSEAQQSFNWYSHFLTGNIFIKIVSYVLYLSILLHAVYAWIITAKNKKAGGNYKQDARGRSSKWSSRNMGILGFIILIFLVLHFQNFWYVYKFGSIGLDPWGNKDLYTVVVTAFQQGWLVAIYVVAMIALGYHLAHGISSGIRTLGLFNPKFVRWVQYLGVAYAVLICLGFALMPIYIFFTSK</sequence>
<dbReference type="Proteomes" id="UP000275719">
    <property type="component" value="Unassembled WGS sequence"/>
</dbReference>
<dbReference type="AlphaFoldDB" id="A0A3P3VYL0"/>
<dbReference type="GO" id="GO:0016020">
    <property type="term" value="C:membrane"/>
    <property type="evidence" value="ECO:0007669"/>
    <property type="project" value="InterPro"/>
</dbReference>
<dbReference type="RefSeq" id="WP_125020238.1">
    <property type="nucleotide sequence ID" value="NZ_RQVQ01000059.1"/>
</dbReference>
<keyword evidence="1" id="KW-0812">Transmembrane</keyword>
<feature type="transmembrane region" description="Helical" evidence="1">
    <location>
        <begin position="53"/>
        <end position="74"/>
    </location>
</feature>
<name>A0A3P3VYL0_9FLAO</name>
<dbReference type="OrthoDB" id="9802842at2"/>
<accession>A0A3P3VYL0</accession>
<dbReference type="InterPro" id="IPR011138">
    <property type="entry name" value="Cytochrome_b-558"/>
</dbReference>
<dbReference type="Gene3D" id="1.20.1300.10">
    <property type="entry name" value="Fumarate reductase/succinate dehydrogenase, transmembrane subunit"/>
    <property type="match status" value="1"/>
</dbReference>
<gene>
    <name evidence="2" type="ORF">EG240_15400</name>
</gene>